<keyword evidence="1" id="KW-1133">Transmembrane helix</keyword>
<comment type="caution">
    <text evidence="3">The sequence shown here is derived from an EMBL/GenBank/DDBJ whole genome shotgun (WGS) entry which is preliminary data.</text>
</comment>
<dbReference type="SUPFAM" id="SSF140376">
    <property type="entry name" value="ChaB-like"/>
    <property type="match status" value="1"/>
</dbReference>
<gene>
    <name evidence="3" type="ORF">IQ266_16770</name>
</gene>
<dbReference type="InterPro" id="IPR009317">
    <property type="entry name" value="ChaB"/>
</dbReference>
<name>A0A928VSP6_9CYAN</name>
<sequence length="260" mass="27520">MISTPIKAPEKIQTARTIDRTISAVYKTQDEVQTVIDRLKHRGMPVEHISVLGRDFSTDTRVAGFITKKDVILGGLKQGAIFGSLFGSVLSLLTGVGVLFIPFVGPVMAAGPLGTALIGAASGALAGSAGAGLASLLATLGMPEEKAAIYQTKVTAGEYLVMAEVPTEQTGEYQLLMESAGGQEIHVTDATLPRPCDGECKGPEDLSPEVRSHLSPTAQQDFIETYNQVLQASSDADQAEHAAWDMIRSKYQETASGIWS</sequence>
<keyword evidence="1" id="KW-0812">Transmembrane</keyword>
<proteinExistence type="predicted"/>
<dbReference type="Proteomes" id="UP000625316">
    <property type="component" value="Unassembled WGS sequence"/>
</dbReference>
<accession>A0A928VSP6</accession>
<evidence type="ECO:0000259" key="2">
    <source>
        <dbReference type="Pfam" id="PF11181"/>
    </source>
</evidence>
<evidence type="ECO:0000256" key="1">
    <source>
        <dbReference type="SAM" id="Phobius"/>
    </source>
</evidence>
<dbReference type="InterPro" id="IPR052948">
    <property type="entry name" value="Low_temp-induced_all0457"/>
</dbReference>
<feature type="transmembrane region" description="Helical" evidence="1">
    <location>
        <begin position="116"/>
        <end position="140"/>
    </location>
</feature>
<feature type="domain" description="General stress protein 17M-like" evidence="2">
    <location>
        <begin position="24"/>
        <end position="91"/>
    </location>
</feature>
<dbReference type="PANTHER" id="PTHR36109:SF2">
    <property type="entry name" value="MEMBRANE PROTEIN"/>
    <property type="match status" value="1"/>
</dbReference>
<dbReference type="Gene3D" id="1.10.1740.70">
    <property type="entry name" value="ChaB"/>
    <property type="match status" value="1"/>
</dbReference>
<evidence type="ECO:0000313" key="3">
    <source>
        <dbReference type="EMBL" id="MBE9031389.1"/>
    </source>
</evidence>
<feature type="transmembrane region" description="Helical" evidence="1">
    <location>
        <begin position="79"/>
        <end position="104"/>
    </location>
</feature>
<reference evidence="3" key="1">
    <citation type="submission" date="2020-10" db="EMBL/GenBank/DDBJ databases">
        <authorList>
            <person name="Castelo-Branco R."/>
            <person name="Eusebio N."/>
            <person name="Adriana R."/>
            <person name="Vieira A."/>
            <person name="Brugerolle De Fraissinette N."/>
            <person name="Rezende De Castro R."/>
            <person name="Schneider M.P."/>
            <person name="Vasconcelos V."/>
            <person name="Leao P.N."/>
        </authorList>
    </citation>
    <scope>NUCLEOTIDE SEQUENCE</scope>
    <source>
        <strain evidence="3">LEGE 11480</strain>
    </source>
</reference>
<dbReference type="Pfam" id="PF06150">
    <property type="entry name" value="ChaB"/>
    <property type="match status" value="1"/>
</dbReference>
<dbReference type="EMBL" id="JADEXQ010000061">
    <property type="protein sequence ID" value="MBE9031389.1"/>
    <property type="molecule type" value="Genomic_DNA"/>
</dbReference>
<dbReference type="InterPro" id="IPR025889">
    <property type="entry name" value="GSP17M-like_dom"/>
</dbReference>
<organism evidence="3 4">
    <name type="scientific">Romeriopsis navalis LEGE 11480</name>
    <dbReference type="NCBI Taxonomy" id="2777977"/>
    <lineage>
        <taxon>Bacteria</taxon>
        <taxon>Bacillati</taxon>
        <taxon>Cyanobacteriota</taxon>
        <taxon>Cyanophyceae</taxon>
        <taxon>Leptolyngbyales</taxon>
        <taxon>Leptolyngbyaceae</taxon>
        <taxon>Romeriopsis</taxon>
        <taxon>Romeriopsis navalis</taxon>
    </lineage>
</organism>
<evidence type="ECO:0000313" key="4">
    <source>
        <dbReference type="Proteomes" id="UP000625316"/>
    </source>
</evidence>
<dbReference type="AlphaFoldDB" id="A0A928VSP6"/>
<dbReference type="PANTHER" id="PTHR36109">
    <property type="entry name" value="MEMBRANE PROTEIN-RELATED"/>
    <property type="match status" value="1"/>
</dbReference>
<keyword evidence="1" id="KW-0472">Membrane</keyword>
<keyword evidence="4" id="KW-1185">Reference proteome</keyword>
<dbReference type="InterPro" id="IPR037205">
    <property type="entry name" value="ChaB_sf"/>
</dbReference>
<dbReference type="RefSeq" id="WP_264326219.1">
    <property type="nucleotide sequence ID" value="NZ_JADEXQ010000061.1"/>
</dbReference>
<dbReference type="Pfam" id="PF11181">
    <property type="entry name" value="YflT"/>
    <property type="match status" value="1"/>
</dbReference>
<protein>
    <submittedName>
        <fullName evidence="3">ChaB family protein</fullName>
    </submittedName>
</protein>